<keyword evidence="1" id="KW-0812">Transmembrane</keyword>
<dbReference type="EMBL" id="SACQ01000007">
    <property type="protein sequence ID" value="RVU29677.1"/>
    <property type="molecule type" value="Genomic_DNA"/>
</dbReference>
<keyword evidence="3" id="KW-1185">Reference proteome</keyword>
<keyword evidence="1" id="KW-1133">Transmembrane helix</keyword>
<proteinExistence type="predicted"/>
<reference evidence="2 3" key="1">
    <citation type="submission" date="2019-01" db="EMBL/GenBank/DDBJ databases">
        <authorList>
            <person name="Chen W.-M."/>
        </authorList>
    </citation>
    <scope>NUCLEOTIDE SEQUENCE [LARGE SCALE GENOMIC DNA]</scope>
    <source>
        <strain evidence="2 3">HPM-16</strain>
    </source>
</reference>
<dbReference type="Proteomes" id="UP000282818">
    <property type="component" value="Unassembled WGS sequence"/>
</dbReference>
<sequence>MCPNRSLRREAGLGLISAIFVIVILAIVVVGMSNIATVSQKYRSQEILAARALFAAESGAQLHLSTLLHPENSQTCATMAAPANFTTQGLRECSYQASCAQVTINTIDYFTVKSVGRCGTGVDSATRVVEMRISR</sequence>
<evidence type="ECO:0000313" key="3">
    <source>
        <dbReference type="Proteomes" id="UP000282818"/>
    </source>
</evidence>
<gene>
    <name evidence="2" type="ORF">EOE65_14060</name>
</gene>
<dbReference type="RefSeq" id="WP_127694961.1">
    <property type="nucleotide sequence ID" value="NZ_SACQ01000007.1"/>
</dbReference>
<keyword evidence="1" id="KW-0472">Membrane</keyword>
<evidence type="ECO:0000256" key="1">
    <source>
        <dbReference type="SAM" id="Phobius"/>
    </source>
</evidence>
<organism evidence="2 3">
    <name type="scientific">Neptunomonas marina</name>
    <dbReference type="NCBI Taxonomy" id="1815562"/>
    <lineage>
        <taxon>Bacteria</taxon>
        <taxon>Pseudomonadati</taxon>
        <taxon>Pseudomonadota</taxon>
        <taxon>Gammaproteobacteria</taxon>
        <taxon>Oceanospirillales</taxon>
        <taxon>Oceanospirillaceae</taxon>
        <taxon>Neptunomonas</taxon>
    </lineage>
</organism>
<comment type="caution">
    <text evidence="2">The sequence shown here is derived from an EMBL/GenBank/DDBJ whole genome shotgun (WGS) entry which is preliminary data.</text>
</comment>
<dbReference type="AlphaFoldDB" id="A0A437Q5A8"/>
<evidence type="ECO:0008006" key="4">
    <source>
        <dbReference type="Google" id="ProtNLM"/>
    </source>
</evidence>
<name>A0A437Q5A8_9GAMM</name>
<evidence type="ECO:0000313" key="2">
    <source>
        <dbReference type="EMBL" id="RVU29677.1"/>
    </source>
</evidence>
<protein>
    <recommendedName>
        <fullName evidence="4">MSHA biogenesis protein MshP</fullName>
    </recommendedName>
</protein>
<accession>A0A437Q5A8</accession>
<feature type="transmembrane region" description="Helical" evidence="1">
    <location>
        <begin position="12"/>
        <end position="36"/>
    </location>
</feature>